<feature type="compositionally biased region" description="Acidic residues" evidence="5">
    <location>
        <begin position="35"/>
        <end position="52"/>
    </location>
</feature>
<dbReference type="RefSeq" id="XP_056696705.1">
    <property type="nucleotide sequence ID" value="XM_056840727.1"/>
</dbReference>
<evidence type="ECO:0000256" key="1">
    <source>
        <dbReference type="ARBA" id="ARBA00022723"/>
    </source>
</evidence>
<name>A0ABM3RM65_SPIOL</name>
<evidence type="ECO:0000256" key="3">
    <source>
        <dbReference type="ARBA" id="ARBA00022833"/>
    </source>
</evidence>
<dbReference type="PANTHER" id="PTHR31973">
    <property type="entry name" value="POLYPROTEIN, PUTATIVE-RELATED"/>
    <property type="match status" value="1"/>
</dbReference>
<evidence type="ECO:0008006" key="11">
    <source>
        <dbReference type="Google" id="ProtNLM"/>
    </source>
</evidence>
<reference evidence="8" key="1">
    <citation type="journal article" date="2021" name="Nat. Commun.">
        <title>Genomic analyses provide insights into spinach domestication and the genetic basis of agronomic traits.</title>
        <authorList>
            <person name="Cai X."/>
            <person name="Sun X."/>
            <person name="Xu C."/>
            <person name="Sun H."/>
            <person name="Wang X."/>
            <person name="Ge C."/>
            <person name="Zhang Z."/>
            <person name="Wang Q."/>
            <person name="Fei Z."/>
            <person name="Jiao C."/>
            <person name="Wang Q."/>
        </authorList>
    </citation>
    <scope>NUCLEOTIDE SEQUENCE [LARGE SCALE GENOMIC DNA]</scope>
    <source>
        <strain evidence="8">cv. Varoflay</strain>
    </source>
</reference>
<evidence type="ECO:0000313" key="10">
    <source>
        <dbReference type="RefSeq" id="XP_056696705.1"/>
    </source>
</evidence>
<dbReference type="RefSeq" id="XP_056696704.1">
    <property type="nucleotide sequence ID" value="XM_056840726.1"/>
</dbReference>
<feature type="region of interest" description="Disordered" evidence="5">
    <location>
        <begin position="768"/>
        <end position="835"/>
    </location>
</feature>
<feature type="compositionally biased region" description="Basic residues" evidence="5">
    <location>
        <begin position="796"/>
        <end position="807"/>
    </location>
</feature>
<feature type="compositionally biased region" description="Acidic residues" evidence="5">
    <location>
        <begin position="160"/>
        <end position="172"/>
    </location>
</feature>
<feature type="region of interest" description="Disordered" evidence="5">
    <location>
        <begin position="152"/>
        <end position="174"/>
    </location>
</feature>
<feature type="domain" description="CCHC-type" evidence="6">
    <location>
        <begin position="759"/>
        <end position="774"/>
    </location>
</feature>
<dbReference type="InterPro" id="IPR006564">
    <property type="entry name" value="Znf_PMZ"/>
</dbReference>
<feature type="compositionally biased region" description="Polar residues" evidence="5">
    <location>
        <begin position="778"/>
        <end position="791"/>
    </location>
</feature>
<feature type="domain" description="SWIM-type" evidence="7">
    <location>
        <begin position="647"/>
        <end position="679"/>
    </location>
</feature>
<proteinExistence type="predicted"/>
<dbReference type="SUPFAM" id="SSF57756">
    <property type="entry name" value="Retrovirus zinc finger-like domains"/>
    <property type="match status" value="1"/>
</dbReference>
<dbReference type="PROSITE" id="PS50158">
    <property type="entry name" value="ZF_CCHC"/>
    <property type="match status" value="1"/>
</dbReference>
<dbReference type="GeneID" id="110777132"/>
<dbReference type="SMART" id="SM00575">
    <property type="entry name" value="ZnF_PMZ"/>
    <property type="match status" value="1"/>
</dbReference>
<evidence type="ECO:0000256" key="2">
    <source>
        <dbReference type="ARBA" id="ARBA00022771"/>
    </source>
</evidence>
<keyword evidence="2 4" id="KW-0863">Zinc-finger</keyword>
<keyword evidence="8" id="KW-1185">Reference proteome</keyword>
<dbReference type="InterPro" id="IPR001878">
    <property type="entry name" value="Znf_CCHC"/>
</dbReference>
<dbReference type="InterPro" id="IPR007527">
    <property type="entry name" value="Znf_SWIM"/>
</dbReference>
<protein>
    <recommendedName>
        <fullName evidence="11">SWIM-type domain-containing protein</fullName>
    </recommendedName>
</protein>
<organism evidence="8 10">
    <name type="scientific">Spinacia oleracea</name>
    <name type="common">Spinach</name>
    <dbReference type="NCBI Taxonomy" id="3562"/>
    <lineage>
        <taxon>Eukaryota</taxon>
        <taxon>Viridiplantae</taxon>
        <taxon>Streptophyta</taxon>
        <taxon>Embryophyta</taxon>
        <taxon>Tracheophyta</taxon>
        <taxon>Spermatophyta</taxon>
        <taxon>Magnoliopsida</taxon>
        <taxon>eudicotyledons</taxon>
        <taxon>Gunneridae</taxon>
        <taxon>Pentapetalae</taxon>
        <taxon>Caryophyllales</taxon>
        <taxon>Chenopodiaceae</taxon>
        <taxon>Chenopodioideae</taxon>
        <taxon>Anserineae</taxon>
        <taxon>Spinacia</taxon>
    </lineage>
</organism>
<evidence type="ECO:0000313" key="8">
    <source>
        <dbReference type="Proteomes" id="UP000813463"/>
    </source>
</evidence>
<sequence>MNPYEIREAYIDDIIGESDRKSRCKKAVGKQIVEQDIEDVESQEDGDEDDVNEEYHYESDNSVQWDEVLREELRYDDEELITFREALLQRRKEQLTSKWSINDVDRNQNNIPDHSGEIERTQHQENVNIQENQSGNVTGHWPAYWTTFEGGYESEQRDSDNEDPLSSDENSDCDVPIQKRKKNVVYHIFNEKIDMKQVDLLVGLRFTSRDVFKAAILAYSIQQHKDLKYLKNDKRFISIGCANCRWELMSGPDVEDPTGWQIKSMQPLHEWCTRTFQNRLITVNWLSNEYLDRILRNPLMKAIEMKADMRARYDIIVGLRQCQRAKGKALNAVQSLMNKQYGILKPYLNELVKSNPGTTCVLKTRDAELGQPRQFLRFYVCFAALKKSFIENCRPIIGVDGCFLKHACGGHLLCAVGRDGNNHMFPIGWAVVERETKSSWEWFLRLISEVLHMDNGDGWTVVSDQQKGLIDSIVKIWPKVEHRQCARHIYSNWRKKHKGRVLQKQFWKCVKATSSGEFETHLASLKSMSEESLVDFEKRNTETFCKSKFQTHSCCDVVDNNMAETFNSFILLARYKPIATMLEDIRLALMERMKNKKKVVSAFVAGIAPRISLKIVESYNEQQKCECRWNGEDSQTGFEVIHNGVGHAVDLEKRTCSCRSWELTGIPCAHAMSDILYMRHKPEDYIAKWYTSDTFEKTYQNLLQPVPGNLFWDHEGEGLVLPPDIIKKGPGKRKTARIKEAHEQTKGNAKYSRKGLPTKCSNCRETGHYKGKCPMPPKQQTDPSQESTRTGGKTWARGRKKGSKNRVGRSIPDLVKENVPTPSQYIQKTRRGSNI</sequence>
<dbReference type="InterPro" id="IPR036875">
    <property type="entry name" value="Znf_CCHC_sf"/>
</dbReference>
<gene>
    <name evidence="9 10" type="primary">LOC110777132</name>
</gene>
<evidence type="ECO:0000259" key="7">
    <source>
        <dbReference type="PROSITE" id="PS50966"/>
    </source>
</evidence>
<feature type="region of interest" description="Disordered" evidence="5">
    <location>
        <begin position="35"/>
        <end position="60"/>
    </location>
</feature>
<evidence type="ECO:0000256" key="4">
    <source>
        <dbReference type="PROSITE-ProRule" id="PRU00047"/>
    </source>
</evidence>
<evidence type="ECO:0000256" key="5">
    <source>
        <dbReference type="SAM" id="MobiDB-lite"/>
    </source>
</evidence>
<dbReference type="PANTHER" id="PTHR31973:SF197">
    <property type="entry name" value="SWIM-TYPE DOMAIN-CONTAINING PROTEIN"/>
    <property type="match status" value="1"/>
</dbReference>
<keyword evidence="3" id="KW-0862">Zinc</keyword>
<keyword evidence="1" id="KW-0479">Metal-binding</keyword>
<evidence type="ECO:0000313" key="9">
    <source>
        <dbReference type="RefSeq" id="XP_056696704.1"/>
    </source>
</evidence>
<dbReference type="Pfam" id="PF10551">
    <property type="entry name" value="MULE"/>
    <property type="match status" value="1"/>
</dbReference>
<accession>A0ABM3RM65</accession>
<dbReference type="PROSITE" id="PS50966">
    <property type="entry name" value="ZF_SWIM"/>
    <property type="match status" value="1"/>
</dbReference>
<dbReference type="Pfam" id="PF04434">
    <property type="entry name" value="SWIM"/>
    <property type="match status" value="1"/>
</dbReference>
<reference evidence="9 10" key="2">
    <citation type="submission" date="2025-05" db="UniProtKB">
        <authorList>
            <consortium name="RefSeq"/>
        </authorList>
    </citation>
    <scope>IDENTIFICATION</scope>
    <source>
        <tissue evidence="9 10">Leaf</tissue>
    </source>
</reference>
<dbReference type="Proteomes" id="UP000813463">
    <property type="component" value="Chromosome 3"/>
</dbReference>
<dbReference type="InterPro" id="IPR018289">
    <property type="entry name" value="MULE_transposase_dom"/>
</dbReference>
<evidence type="ECO:0000259" key="6">
    <source>
        <dbReference type="PROSITE" id="PS50158"/>
    </source>
</evidence>